<dbReference type="InterPro" id="IPR004995">
    <property type="entry name" value="Spore_Ger"/>
</dbReference>
<comment type="caution">
    <text evidence="5">The sequence shown here is derived from an EMBL/GenBank/DDBJ whole genome shotgun (WGS) entry which is preliminary data.</text>
</comment>
<feature type="transmembrane region" description="Helical" evidence="4">
    <location>
        <begin position="287"/>
        <end position="307"/>
    </location>
</feature>
<dbReference type="PIRSF" id="PIRSF005690">
    <property type="entry name" value="GerBA"/>
    <property type="match status" value="1"/>
</dbReference>
<accession>A0A972GTC5</accession>
<dbReference type="InterPro" id="IPR050768">
    <property type="entry name" value="UPF0353/GerABKA_families"/>
</dbReference>
<feature type="region of interest" description="Disordered" evidence="3">
    <location>
        <begin position="467"/>
        <end position="489"/>
    </location>
</feature>
<keyword evidence="4" id="KW-0812">Transmembrane</keyword>
<keyword evidence="4" id="KW-1133">Transmembrane helix</keyword>
<dbReference type="Proteomes" id="UP000641588">
    <property type="component" value="Unassembled WGS sequence"/>
</dbReference>
<gene>
    <name evidence="5" type="ORF">GC093_22570</name>
</gene>
<dbReference type="EMBL" id="WHOD01000087">
    <property type="protein sequence ID" value="NOU95983.1"/>
    <property type="molecule type" value="Genomic_DNA"/>
</dbReference>
<evidence type="ECO:0000313" key="5">
    <source>
        <dbReference type="EMBL" id="NOU95983.1"/>
    </source>
</evidence>
<dbReference type="Pfam" id="PF03323">
    <property type="entry name" value="GerA"/>
    <property type="match status" value="1"/>
</dbReference>
<evidence type="ECO:0000256" key="4">
    <source>
        <dbReference type="SAM" id="Phobius"/>
    </source>
</evidence>
<organism evidence="5 6">
    <name type="scientific">Paenibacillus foliorum</name>
    <dbReference type="NCBI Taxonomy" id="2654974"/>
    <lineage>
        <taxon>Bacteria</taxon>
        <taxon>Bacillati</taxon>
        <taxon>Bacillota</taxon>
        <taxon>Bacilli</taxon>
        <taxon>Bacillales</taxon>
        <taxon>Paenibacillaceae</taxon>
        <taxon>Paenibacillus</taxon>
    </lineage>
</organism>
<name>A0A972GTC5_9BACL</name>
<evidence type="ECO:0000313" key="6">
    <source>
        <dbReference type="Proteomes" id="UP000641588"/>
    </source>
</evidence>
<reference evidence="5" key="1">
    <citation type="submission" date="2019-10" db="EMBL/GenBank/DDBJ databases">
        <title>Description of Paenibacillus glebae sp. nov.</title>
        <authorList>
            <person name="Carlier A."/>
            <person name="Qi S."/>
        </authorList>
    </citation>
    <scope>NUCLEOTIDE SEQUENCE</scope>
    <source>
        <strain evidence="5">LMG 31456</strain>
    </source>
</reference>
<keyword evidence="6" id="KW-1185">Reference proteome</keyword>
<dbReference type="AlphaFoldDB" id="A0A972GTC5"/>
<dbReference type="RefSeq" id="WP_171654209.1">
    <property type="nucleotide sequence ID" value="NZ_WHOD01000087.1"/>
</dbReference>
<sequence length="489" mass="54477">MTRWDEGILRDMFERCDDVKFIEIMDSSATEKRKSLLLIYCEGLCDTKALQDTLLPRLQAILKTDVVSMENDGSDWQNMLKSTFSADASDQDVMDELFKGNLLVLEITNGKLNYVEMANRPERKPEDSSSEMTINGPRDSFIENLSVNIALIRKRLRSNTLCVEKYTLGSRSRTEIGLLYLSDVLVEATENEIKEKLRNIEIESVLGQEELKVLLTRTKGEFFPLMNLTTRPDMVADSLIKGRFVIMMDGNPTVLIAPVNISYAMTVGEDIHTPLPLVYIEMVMRRVGLLITLLMPGFWVALTSYHQDQIPFPLLATIAVATEGTPLSGPMEILLMTLLFQFFLEAGSRLPSALGPSVSVVGGLIIGDAVIKAGLTSPATLVVAAVSATAQFTLVGGMFGISVGLLRIYIFLFASFFGLFGFFTAVFSILIYMSNLKSFGVPYLAPYSPVNWRDLWFVLSQHPRGRRQTKPELLTPQKDHTGRRGGQAQ</sequence>
<dbReference type="GO" id="GO:0016020">
    <property type="term" value="C:membrane"/>
    <property type="evidence" value="ECO:0007669"/>
    <property type="project" value="InterPro"/>
</dbReference>
<evidence type="ECO:0000256" key="3">
    <source>
        <dbReference type="SAM" id="MobiDB-lite"/>
    </source>
</evidence>
<dbReference type="GO" id="GO:0009847">
    <property type="term" value="P:spore germination"/>
    <property type="evidence" value="ECO:0007669"/>
    <property type="project" value="InterPro"/>
</dbReference>
<proteinExistence type="inferred from homology"/>
<dbReference type="PANTHER" id="PTHR22550:SF5">
    <property type="entry name" value="LEUCINE ZIPPER PROTEIN 4"/>
    <property type="match status" value="1"/>
</dbReference>
<feature type="transmembrane region" description="Helical" evidence="4">
    <location>
        <begin position="408"/>
        <end position="433"/>
    </location>
</feature>
<comment type="similarity">
    <text evidence="1">Belongs to the GerABKA family.</text>
</comment>
<keyword evidence="2 4" id="KW-0472">Membrane</keyword>
<evidence type="ECO:0000256" key="1">
    <source>
        <dbReference type="ARBA" id="ARBA00005278"/>
    </source>
</evidence>
<protein>
    <submittedName>
        <fullName evidence="5">Spore germination protein</fullName>
    </submittedName>
</protein>
<dbReference type="PANTHER" id="PTHR22550">
    <property type="entry name" value="SPORE GERMINATION PROTEIN"/>
    <property type="match status" value="1"/>
</dbReference>
<evidence type="ECO:0000256" key="2">
    <source>
        <dbReference type="ARBA" id="ARBA00023136"/>
    </source>
</evidence>
<feature type="transmembrane region" description="Helical" evidence="4">
    <location>
        <begin position="381"/>
        <end position="401"/>
    </location>
</feature>